<reference evidence="1 2" key="1">
    <citation type="journal article" date="2010" name="Stand. Genomic Sci.">
        <title>Complete genome sequence of Ignisphaera aggregans type strain (AQ1.S1).</title>
        <authorList>
            <person name="Goker M."/>
            <person name="Held B."/>
            <person name="Lapidus A."/>
            <person name="Nolan M."/>
            <person name="Spring S."/>
            <person name="Yasawong M."/>
            <person name="Lucas S."/>
            <person name="Glavina Del Rio T."/>
            <person name="Tice H."/>
            <person name="Cheng J.F."/>
            <person name="Goodwin L."/>
            <person name="Tapia R."/>
            <person name="Pitluck S."/>
            <person name="Liolios K."/>
            <person name="Ivanova N."/>
            <person name="Mavromatis K."/>
            <person name="Mikhailova N."/>
            <person name="Pati A."/>
            <person name="Chen A."/>
            <person name="Palaniappan K."/>
            <person name="Brambilla E."/>
            <person name="Land M."/>
            <person name="Hauser L."/>
            <person name="Chang Y.J."/>
            <person name="Jeffries C.D."/>
            <person name="Brettin T."/>
            <person name="Detter J.C."/>
            <person name="Han C."/>
            <person name="Rohde M."/>
            <person name="Sikorski J."/>
            <person name="Woyke T."/>
            <person name="Bristow J."/>
            <person name="Eisen J.A."/>
            <person name="Markowitz V."/>
            <person name="Hugenholtz P."/>
            <person name="Kyrpides N.C."/>
            <person name="Klenk H.P."/>
        </authorList>
    </citation>
    <scope>NUCLEOTIDE SEQUENCE [LARGE SCALE GENOMIC DNA]</scope>
    <source>
        <strain evidence="2">DSM 17230 / JCM 13409 / AQ1.S1</strain>
    </source>
</reference>
<dbReference type="BioCyc" id="IAGG583356:GHAH-613-MONOMER"/>
<proteinExistence type="predicted"/>
<organism evidence="1 2">
    <name type="scientific">Ignisphaera aggregans (strain DSM 17230 / JCM 13409 / AQ1.S1)</name>
    <dbReference type="NCBI Taxonomy" id="583356"/>
    <lineage>
        <taxon>Archaea</taxon>
        <taxon>Thermoproteota</taxon>
        <taxon>Thermoprotei</taxon>
        <taxon>Desulfurococcales</taxon>
        <taxon>Desulfurococcaceae</taxon>
        <taxon>Ignisphaera</taxon>
    </lineage>
</organism>
<evidence type="ECO:0000313" key="1">
    <source>
        <dbReference type="EMBL" id="ADM27447.1"/>
    </source>
</evidence>
<dbReference type="HOGENOM" id="CLU_728829_0_0_2"/>
<evidence type="ECO:0000313" key="2">
    <source>
        <dbReference type="Proteomes" id="UP000001304"/>
    </source>
</evidence>
<dbReference type="KEGG" id="iag:Igag_0613"/>
<dbReference type="Proteomes" id="UP000001304">
    <property type="component" value="Chromosome"/>
</dbReference>
<dbReference type="AlphaFoldDB" id="E0SSH5"/>
<protein>
    <submittedName>
        <fullName evidence="1">Uncharacterized protein</fullName>
    </submittedName>
</protein>
<dbReference type="STRING" id="583356.Igag_0613"/>
<sequence length="379" mass="44325">MTQPPFVTFCKPYGQQNPWNSDICIALSWMWKQAFDIDVGDLYEIVKVLYITEPDKIWDKIEKLVDGVFNNLDKIMNALQYIESKILTIDKSYQSDVDRVIIDIPTLDQVRTMNCTFPQFYTGEKIKEIRCGVYLGETQLGYIPATWIKGYIRETMHKLIFIKLLKYCLKTLKEKGSKEPNKLRQCFNTCILYLQLVASDDENFIFDKTGIVNLVSLLYGSGGLSSPLRIIYRNLQKDNKDVHEYEFRVDTSIYISRVIIEKLLFSGEDIKNLSILINNLDVVSAHLMKTSMLIQLPQPNRDINYIVFVPFTAGFGEIARRLRQKTDDVYRLLECYKMFVDRVTVRMSKDKNEALQESLNVLNKLLENYIQYFFKIFKV</sequence>
<accession>E0SSH5</accession>
<gene>
    <name evidence="1" type="ordered locus">Igag_0613</name>
</gene>
<dbReference type="EMBL" id="CP002098">
    <property type="protein sequence ID" value="ADM27447.1"/>
    <property type="molecule type" value="Genomic_DNA"/>
</dbReference>
<name>E0SSH5_IGNAA</name>
<keyword evidence="2" id="KW-1185">Reference proteome</keyword>